<dbReference type="OrthoDB" id="7452046at2759"/>
<keyword evidence="1" id="KW-1133">Transmembrane helix</keyword>
<evidence type="ECO:0000256" key="1">
    <source>
        <dbReference type="SAM" id="Phobius"/>
    </source>
</evidence>
<dbReference type="AlphaFoldDB" id="A0A8J9YDI7"/>
<gene>
    <name evidence="2" type="ORF">BINO364_LOCUS12176</name>
</gene>
<evidence type="ECO:0000313" key="2">
    <source>
        <dbReference type="EMBL" id="CAH0726749.1"/>
    </source>
</evidence>
<organism evidence="2 3">
    <name type="scientific">Brenthis ino</name>
    <name type="common">lesser marbled fritillary</name>
    <dbReference type="NCBI Taxonomy" id="405034"/>
    <lineage>
        <taxon>Eukaryota</taxon>
        <taxon>Metazoa</taxon>
        <taxon>Ecdysozoa</taxon>
        <taxon>Arthropoda</taxon>
        <taxon>Hexapoda</taxon>
        <taxon>Insecta</taxon>
        <taxon>Pterygota</taxon>
        <taxon>Neoptera</taxon>
        <taxon>Endopterygota</taxon>
        <taxon>Lepidoptera</taxon>
        <taxon>Glossata</taxon>
        <taxon>Ditrysia</taxon>
        <taxon>Papilionoidea</taxon>
        <taxon>Nymphalidae</taxon>
        <taxon>Heliconiinae</taxon>
        <taxon>Argynnini</taxon>
        <taxon>Brenthis</taxon>
    </lineage>
</organism>
<dbReference type="EMBL" id="OV170226">
    <property type="protein sequence ID" value="CAH0726749.1"/>
    <property type="molecule type" value="Genomic_DNA"/>
</dbReference>
<proteinExistence type="predicted"/>
<feature type="transmembrane region" description="Helical" evidence="1">
    <location>
        <begin position="93"/>
        <end position="113"/>
    </location>
</feature>
<feature type="non-terminal residue" evidence="2">
    <location>
        <position position="187"/>
    </location>
</feature>
<keyword evidence="3" id="KW-1185">Reference proteome</keyword>
<protein>
    <submittedName>
        <fullName evidence="2">Uncharacterized protein</fullName>
    </submittedName>
</protein>
<keyword evidence="1" id="KW-0812">Transmembrane</keyword>
<keyword evidence="1" id="KW-0472">Membrane</keyword>
<sequence>MFCELPQFGRCCFCLPLRRGVLAFGYLNIVFSIFILVVCSLLVHNNVRVVLVYRGVTTIQAELCLTIYCVDTLFNVLLVYGAHKQIVSYLRYFYYYTLSTTIALVVIEILTMIDHYYNLSVYYQIATLTFFFTGLCIHLYLQFLVRSLMYRIDNSGCAHENQLHQFVNGELKVEGKCPSTVVPIENA</sequence>
<accession>A0A8J9YDI7</accession>
<dbReference type="Proteomes" id="UP000838878">
    <property type="component" value="Chromosome 6"/>
</dbReference>
<evidence type="ECO:0000313" key="3">
    <source>
        <dbReference type="Proteomes" id="UP000838878"/>
    </source>
</evidence>
<name>A0A8J9YDI7_9NEOP</name>
<feature type="transmembrane region" description="Helical" evidence="1">
    <location>
        <begin position="63"/>
        <end position="81"/>
    </location>
</feature>
<reference evidence="2" key="1">
    <citation type="submission" date="2021-12" db="EMBL/GenBank/DDBJ databases">
        <authorList>
            <person name="Martin H S."/>
        </authorList>
    </citation>
    <scope>NUCLEOTIDE SEQUENCE</scope>
</reference>
<feature type="transmembrane region" description="Helical" evidence="1">
    <location>
        <begin position="21"/>
        <end position="43"/>
    </location>
</feature>
<feature type="transmembrane region" description="Helical" evidence="1">
    <location>
        <begin position="119"/>
        <end position="141"/>
    </location>
</feature>